<dbReference type="InterPro" id="IPR012338">
    <property type="entry name" value="Beta-lactam/transpept-like"/>
</dbReference>
<evidence type="ECO:0000256" key="6">
    <source>
        <dbReference type="ARBA" id="ARBA00023316"/>
    </source>
</evidence>
<reference evidence="12" key="1">
    <citation type="submission" date="2020-03" db="EMBL/GenBank/DDBJ databases">
        <title>Solimonas marina sp. nov., isolated from deep seawater of the Pacific Ocean.</title>
        <authorList>
            <person name="Liu X."/>
            <person name="Lai Q."/>
            <person name="Sun F."/>
            <person name="Gai Y."/>
            <person name="Li G."/>
            <person name="Shao Z."/>
        </authorList>
    </citation>
    <scope>NUCLEOTIDE SEQUENCE</scope>
    <source>
        <strain evidence="12">C16B3</strain>
    </source>
</reference>
<evidence type="ECO:0000256" key="4">
    <source>
        <dbReference type="ARBA" id="ARBA00022960"/>
    </source>
</evidence>
<dbReference type="GO" id="GO:0009252">
    <property type="term" value="P:peptidoglycan biosynthetic process"/>
    <property type="evidence" value="ECO:0007669"/>
    <property type="project" value="UniProtKB-KW"/>
</dbReference>
<keyword evidence="13" id="KW-1185">Reference proteome</keyword>
<evidence type="ECO:0000256" key="8">
    <source>
        <dbReference type="PIRSR" id="PIRSR618044-2"/>
    </source>
</evidence>
<evidence type="ECO:0000313" key="12">
    <source>
        <dbReference type="EMBL" id="NKF22951.1"/>
    </source>
</evidence>
<evidence type="ECO:0000256" key="9">
    <source>
        <dbReference type="RuleBase" id="RU004016"/>
    </source>
</evidence>
<dbReference type="GO" id="GO:0009002">
    <property type="term" value="F:serine-type D-Ala-D-Ala carboxypeptidase activity"/>
    <property type="evidence" value="ECO:0007669"/>
    <property type="project" value="InterPro"/>
</dbReference>
<evidence type="ECO:0000256" key="1">
    <source>
        <dbReference type="ARBA" id="ARBA00007164"/>
    </source>
</evidence>
<keyword evidence="2" id="KW-0732">Signal</keyword>
<feature type="domain" description="Peptidase S11 D-alanyl-D-alanine carboxypeptidase A N-terminal" evidence="11">
    <location>
        <begin position="74"/>
        <end position="297"/>
    </location>
</feature>
<feature type="binding site" evidence="8">
    <location>
        <position position="267"/>
    </location>
    <ligand>
        <name>substrate</name>
    </ligand>
</feature>
<organism evidence="12 13">
    <name type="scientific">Solimonas marina</name>
    <dbReference type="NCBI Taxonomy" id="2714601"/>
    <lineage>
        <taxon>Bacteria</taxon>
        <taxon>Pseudomonadati</taxon>
        <taxon>Pseudomonadota</taxon>
        <taxon>Gammaproteobacteria</taxon>
        <taxon>Nevskiales</taxon>
        <taxon>Nevskiaceae</taxon>
        <taxon>Solimonas</taxon>
    </lineage>
</organism>
<evidence type="ECO:0000256" key="5">
    <source>
        <dbReference type="ARBA" id="ARBA00022984"/>
    </source>
</evidence>
<dbReference type="GO" id="GO:0006508">
    <property type="term" value="P:proteolysis"/>
    <property type="evidence" value="ECO:0007669"/>
    <property type="project" value="InterPro"/>
</dbReference>
<dbReference type="Pfam" id="PF00768">
    <property type="entry name" value="Peptidase_S11"/>
    <property type="match status" value="1"/>
</dbReference>
<name>A0A969WCL7_9GAMM</name>
<feature type="compositionally biased region" description="Acidic residues" evidence="10">
    <location>
        <begin position="35"/>
        <end position="48"/>
    </location>
</feature>
<dbReference type="EC" id="3.4.21.-" evidence="12"/>
<keyword evidence="6" id="KW-0961">Cell wall biogenesis/degradation</keyword>
<feature type="region of interest" description="Disordered" evidence="10">
    <location>
        <begin position="23"/>
        <end position="48"/>
    </location>
</feature>
<keyword evidence="3 12" id="KW-0378">Hydrolase</keyword>
<dbReference type="GO" id="GO:0071555">
    <property type="term" value="P:cell wall organization"/>
    <property type="evidence" value="ECO:0007669"/>
    <property type="project" value="UniProtKB-KW"/>
</dbReference>
<keyword evidence="4" id="KW-0133">Cell shape</keyword>
<feature type="active site" evidence="7">
    <location>
        <position position="161"/>
    </location>
</feature>
<comment type="caution">
    <text evidence="12">The sequence shown here is derived from an EMBL/GenBank/DDBJ whole genome shotgun (WGS) entry which is preliminary data.</text>
</comment>
<gene>
    <name evidence="12" type="primary">pbpG</name>
    <name evidence="12" type="ORF">G7Y82_11530</name>
</gene>
<feature type="active site" description="Proton acceptor" evidence="7">
    <location>
        <position position="107"/>
    </location>
</feature>
<protein>
    <submittedName>
        <fullName evidence="12">D-alanyl-D-alanine endopeptidase</fullName>
        <ecNumber evidence="12">3.4.21.-</ecNumber>
    </submittedName>
</protein>
<evidence type="ECO:0000313" key="13">
    <source>
        <dbReference type="Proteomes" id="UP000653472"/>
    </source>
</evidence>
<keyword evidence="5" id="KW-0573">Peptidoglycan synthesis</keyword>
<dbReference type="Gene3D" id="3.40.710.10">
    <property type="entry name" value="DD-peptidase/beta-lactamase superfamily"/>
    <property type="match status" value="1"/>
</dbReference>
<feature type="active site" description="Acyl-ester intermediate" evidence="7">
    <location>
        <position position="104"/>
    </location>
</feature>
<evidence type="ECO:0000256" key="10">
    <source>
        <dbReference type="SAM" id="MobiDB-lite"/>
    </source>
</evidence>
<feature type="compositionally biased region" description="Low complexity" evidence="10">
    <location>
        <begin position="23"/>
        <end position="34"/>
    </location>
</feature>
<evidence type="ECO:0000256" key="2">
    <source>
        <dbReference type="ARBA" id="ARBA00022729"/>
    </source>
</evidence>
<evidence type="ECO:0000256" key="7">
    <source>
        <dbReference type="PIRSR" id="PIRSR618044-1"/>
    </source>
</evidence>
<dbReference type="PANTHER" id="PTHR21581:SF26">
    <property type="entry name" value="D-ALANYL-D-ALANINE ENDOPEPTIDASE"/>
    <property type="match status" value="1"/>
</dbReference>
<dbReference type="Proteomes" id="UP000653472">
    <property type="component" value="Unassembled WGS sequence"/>
</dbReference>
<dbReference type="InterPro" id="IPR018044">
    <property type="entry name" value="Peptidase_S11"/>
</dbReference>
<comment type="similarity">
    <text evidence="1 9">Belongs to the peptidase S11 family.</text>
</comment>
<dbReference type="NCBIfam" id="NF008668">
    <property type="entry name" value="PRK11669.1"/>
    <property type="match status" value="1"/>
</dbReference>
<evidence type="ECO:0000259" key="11">
    <source>
        <dbReference type="Pfam" id="PF00768"/>
    </source>
</evidence>
<dbReference type="EMBL" id="JAAVXB010000005">
    <property type="protein sequence ID" value="NKF22951.1"/>
    <property type="molecule type" value="Genomic_DNA"/>
</dbReference>
<sequence length="332" mass="35612">MTHDSSAARAALAQPLVSAQPSAQVAASEAAAIGDADDGGDDGDESPDEDVVSAIAKQIDDKPAAPIHLPKGLKLKSSVVLVVDQKSGDVLAAQNADRVQPIASLTKLMTALVISEAHQPMDEKLEITSADIDRIKHSYSRLQPGMTFTRRELLLLALMSSENRAASALGRHYPGGFQAFVSAMNAKAKSLGMTHTHYHDANGLSSQNVSNAEDLVKLVKAAYQVPLIRDFSTNVQHTVHPGRRSLHYVSSNRLVRARNDWHIGLQKTGFTNEAGHCLVMQATVKGRPLIMVLLDSDGKLTRFADAQRVRRWINSGKAHIASSARGHSASAS</sequence>
<dbReference type="InterPro" id="IPR001967">
    <property type="entry name" value="Peptidase_S11_N"/>
</dbReference>
<evidence type="ECO:0000256" key="3">
    <source>
        <dbReference type="ARBA" id="ARBA00022801"/>
    </source>
</evidence>
<dbReference type="AlphaFoldDB" id="A0A969WCL7"/>
<accession>A0A969WCL7</accession>
<dbReference type="SUPFAM" id="SSF56601">
    <property type="entry name" value="beta-lactamase/transpeptidase-like"/>
    <property type="match status" value="1"/>
</dbReference>
<dbReference type="GO" id="GO:0008360">
    <property type="term" value="P:regulation of cell shape"/>
    <property type="evidence" value="ECO:0007669"/>
    <property type="project" value="UniProtKB-KW"/>
</dbReference>
<proteinExistence type="inferred from homology"/>
<dbReference type="PANTHER" id="PTHR21581">
    <property type="entry name" value="D-ALANYL-D-ALANINE CARBOXYPEPTIDASE"/>
    <property type="match status" value="1"/>
</dbReference>
<dbReference type="PRINTS" id="PR00725">
    <property type="entry name" value="DADACBPTASE1"/>
</dbReference>